<feature type="region of interest" description="Disordered" evidence="1">
    <location>
        <begin position="74"/>
        <end position="94"/>
    </location>
</feature>
<feature type="compositionally biased region" description="Basic and acidic residues" evidence="1">
    <location>
        <begin position="81"/>
        <end position="94"/>
    </location>
</feature>
<dbReference type="OrthoDB" id="2426443at2759"/>
<keyword evidence="3" id="KW-1185">Reference proteome</keyword>
<evidence type="ECO:0000313" key="2">
    <source>
        <dbReference type="EMBL" id="KAG0293455.1"/>
    </source>
</evidence>
<sequence>NRRWPYPTALLDLLRTLSEQAQDDQGVLDVGQLMDLIDIEKGSLSTKRRQGQKVDVTIKLAIDILQIVGETGLEGSSEARSQNEADRAVERLKG</sequence>
<gene>
    <name evidence="2" type="ORF">BGZ97_005334</name>
</gene>
<comment type="caution">
    <text evidence="2">The sequence shown here is derived from an EMBL/GenBank/DDBJ whole genome shotgun (WGS) entry which is preliminary data.</text>
</comment>
<feature type="non-terminal residue" evidence="2">
    <location>
        <position position="1"/>
    </location>
</feature>
<dbReference type="AlphaFoldDB" id="A0A9P6QR21"/>
<reference evidence="2" key="1">
    <citation type="journal article" date="2020" name="Fungal Divers.">
        <title>Resolving the Mortierellaceae phylogeny through synthesis of multi-gene phylogenetics and phylogenomics.</title>
        <authorList>
            <person name="Vandepol N."/>
            <person name="Liber J."/>
            <person name="Desiro A."/>
            <person name="Na H."/>
            <person name="Kennedy M."/>
            <person name="Barry K."/>
            <person name="Grigoriev I.V."/>
            <person name="Miller A.N."/>
            <person name="O'Donnell K."/>
            <person name="Stajich J.E."/>
            <person name="Bonito G."/>
        </authorList>
    </citation>
    <scope>NUCLEOTIDE SEQUENCE</scope>
    <source>
        <strain evidence="2">NVP60</strain>
    </source>
</reference>
<evidence type="ECO:0000313" key="3">
    <source>
        <dbReference type="Proteomes" id="UP000823405"/>
    </source>
</evidence>
<dbReference type="EMBL" id="JAAAIN010002410">
    <property type="protein sequence ID" value="KAG0293455.1"/>
    <property type="molecule type" value="Genomic_DNA"/>
</dbReference>
<name>A0A9P6QR21_9FUNG</name>
<organism evidence="2 3">
    <name type="scientific">Linnemannia gamsii</name>
    <dbReference type="NCBI Taxonomy" id="64522"/>
    <lineage>
        <taxon>Eukaryota</taxon>
        <taxon>Fungi</taxon>
        <taxon>Fungi incertae sedis</taxon>
        <taxon>Mucoromycota</taxon>
        <taxon>Mortierellomycotina</taxon>
        <taxon>Mortierellomycetes</taxon>
        <taxon>Mortierellales</taxon>
        <taxon>Mortierellaceae</taxon>
        <taxon>Linnemannia</taxon>
    </lineage>
</organism>
<accession>A0A9P6QR21</accession>
<evidence type="ECO:0000256" key="1">
    <source>
        <dbReference type="SAM" id="MobiDB-lite"/>
    </source>
</evidence>
<dbReference type="Proteomes" id="UP000823405">
    <property type="component" value="Unassembled WGS sequence"/>
</dbReference>
<protein>
    <submittedName>
        <fullName evidence="2">Uncharacterized protein</fullName>
    </submittedName>
</protein>
<proteinExistence type="predicted"/>